<protein>
    <submittedName>
        <fullName evidence="9">Spore gernimation protein KB</fullName>
    </submittedName>
</protein>
<feature type="transmembrane region" description="Helical" evidence="8">
    <location>
        <begin position="77"/>
        <end position="94"/>
    </location>
</feature>
<dbReference type="AlphaFoldDB" id="A0A2N5HSV2"/>
<accession>A0A2N5HSV2</accession>
<gene>
    <name evidence="9" type="ORF">CVD27_04105</name>
</gene>
<comment type="subcellular location">
    <subcellularLocation>
        <location evidence="1">Membrane</location>
        <topology evidence="1">Multi-pass membrane protein</topology>
    </subcellularLocation>
</comment>
<dbReference type="OrthoDB" id="1891864at2"/>
<dbReference type="GO" id="GO:0016020">
    <property type="term" value="C:membrane"/>
    <property type="evidence" value="ECO:0007669"/>
    <property type="project" value="UniProtKB-SubCell"/>
</dbReference>
<name>A0A2N5HSV2_9BACI</name>
<dbReference type="Pfam" id="PF03845">
    <property type="entry name" value="Spore_permease"/>
    <property type="match status" value="1"/>
</dbReference>
<evidence type="ECO:0000313" key="9">
    <source>
        <dbReference type="EMBL" id="PLS08589.1"/>
    </source>
</evidence>
<evidence type="ECO:0000313" key="10">
    <source>
        <dbReference type="Proteomes" id="UP000234950"/>
    </source>
</evidence>
<dbReference type="RefSeq" id="WP_101646606.1">
    <property type="nucleotide sequence ID" value="NZ_PGVE01000017.1"/>
</dbReference>
<keyword evidence="6 8" id="KW-1133">Transmembrane helix</keyword>
<evidence type="ECO:0000256" key="7">
    <source>
        <dbReference type="ARBA" id="ARBA00023136"/>
    </source>
</evidence>
<dbReference type="EMBL" id="PGVE01000017">
    <property type="protein sequence ID" value="PLS08589.1"/>
    <property type="molecule type" value="Genomic_DNA"/>
</dbReference>
<proteinExistence type="inferred from homology"/>
<dbReference type="PANTHER" id="PTHR34975:SF2">
    <property type="entry name" value="SPORE GERMINATION PROTEIN A2"/>
    <property type="match status" value="1"/>
</dbReference>
<comment type="similarity">
    <text evidence="2">Belongs to the amino acid-polyamine-organocation (APC) superfamily. Spore germination protein (SGP) (TC 2.A.3.9) family.</text>
</comment>
<feature type="transmembrane region" description="Helical" evidence="8">
    <location>
        <begin position="185"/>
        <end position="204"/>
    </location>
</feature>
<evidence type="ECO:0000256" key="8">
    <source>
        <dbReference type="SAM" id="Phobius"/>
    </source>
</evidence>
<feature type="transmembrane region" description="Helical" evidence="8">
    <location>
        <begin position="216"/>
        <end position="241"/>
    </location>
</feature>
<feature type="transmembrane region" description="Helical" evidence="8">
    <location>
        <begin position="12"/>
        <end position="30"/>
    </location>
</feature>
<feature type="transmembrane region" description="Helical" evidence="8">
    <location>
        <begin position="338"/>
        <end position="358"/>
    </location>
</feature>
<dbReference type="Proteomes" id="UP000234950">
    <property type="component" value="Unassembled WGS sequence"/>
</dbReference>
<evidence type="ECO:0000256" key="2">
    <source>
        <dbReference type="ARBA" id="ARBA00007998"/>
    </source>
</evidence>
<evidence type="ECO:0000256" key="3">
    <source>
        <dbReference type="ARBA" id="ARBA00022448"/>
    </source>
</evidence>
<reference evidence="9 10" key="1">
    <citation type="submission" date="2017-11" db="EMBL/GenBank/DDBJ databases">
        <title>Comparitive Functional Genomics of Dry Heat Resistant strains isolated from the Viking Spacecraft.</title>
        <authorList>
            <person name="Seuylemezian A."/>
            <person name="Cooper K."/>
            <person name="Vaishampayan P."/>
        </authorList>
    </citation>
    <scope>NUCLEOTIDE SEQUENCE [LARGE SCALE GENOMIC DNA]</scope>
    <source>
        <strain evidence="9 10">V32-6</strain>
    </source>
</reference>
<dbReference type="InterPro" id="IPR004761">
    <property type="entry name" value="Spore_GerAB"/>
</dbReference>
<feature type="transmembrane region" description="Helical" evidence="8">
    <location>
        <begin position="269"/>
        <end position="294"/>
    </location>
</feature>
<keyword evidence="7 8" id="KW-0472">Membrane</keyword>
<evidence type="ECO:0000256" key="6">
    <source>
        <dbReference type="ARBA" id="ARBA00022989"/>
    </source>
</evidence>
<dbReference type="NCBIfam" id="TIGR00912">
    <property type="entry name" value="2A0309"/>
    <property type="match status" value="1"/>
</dbReference>
<keyword evidence="5 8" id="KW-0812">Transmembrane</keyword>
<comment type="caution">
    <text evidence="9">The sequence shown here is derived from an EMBL/GenBank/DDBJ whole genome shotgun (WGS) entry which is preliminary data.</text>
</comment>
<feature type="transmembrane region" description="Helical" evidence="8">
    <location>
        <begin position="114"/>
        <end position="131"/>
    </location>
</feature>
<evidence type="ECO:0000256" key="1">
    <source>
        <dbReference type="ARBA" id="ARBA00004141"/>
    </source>
</evidence>
<dbReference type="GO" id="GO:0009847">
    <property type="term" value="P:spore germination"/>
    <property type="evidence" value="ECO:0007669"/>
    <property type="project" value="InterPro"/>
</dbReference>
<organism evidence="9 10">
    <name type="scientific">Neobacillus cucumis</name>
    <dbReference type="NCBI Taxonomy" id="1740721"/>
    <lineage>
        <taxon>Bacteria</taxon>
        <taxon>Bacillati</taxon>
        <taxon>Bacillota</taxon>
        <taxon>Bacilli</taxon>
        <taxon>Bacillales</taxon>
        <taxon>Bacillaceae</taxon>
        <taxon>Neobacillus</taxon>
    </lineage>
</organism>
<feature type="transmembrane region" description="Helical" evidence="8">
    <location>
        <begin position="306"/>
        <end position="326"/>
    </location>
</feature>
<keyword evidence="3" id="KW-0813">Transport</keyword>
<evidence type="ECO:0000256" key="4">
    <source>
        <dbReference type="ARBA" id="ARBA00022544"/>
    </source>
</evidence>
<keyword evidence="4" id="KW-0309">Germination</keyword>
<evidence type="ECO:0000256" key="5">
    <source>
        <dbReference type="ARBA" id="ARBA00022692"/>
    </source>
</evidence>
<dbReference type="PANTHER" id="PTHR34975">
    <property type="entry name" value="SPORE GERMINATION PROTEIN A2"/>
    <property type="match status" value="1"/>
</dbReference>
<feature type="transmembrane region" description="Helical" evidence="8">
    <location>
        <begin position="143"/>
        <end position="165"/>
    </location>
</feature>
<keyword evidence="10" id="KW-1185">Reference proteome</keyword>
<sequence length="365" mass="41352">MENIKINSYQLFVLIVLFEMGSAILFAPGSQAKQDAWISILLGLAGGLILFLVYYRLHKFFPTMPLTSYVQKLAGKWVGTFIGFLYVVYFIYQATRILRDFGELLVTSIYMNTPLFIINALMLLTIIYGIQKGLEVIARVSELFFLFIYLFASMGFLVIMFSGLIHLENLQPILENGITPAIKAFMQTTLYFPFGEMIVFTMILPSSNNQEKVKFVCLGGMLLAGINIAITSLINLSVLGVDLFTRSNFPLLTTISKIHFTNFLERLDVIYILYVIIGGYFKITIFFYSAVLGAADIFKVEDHRKLVFPVGVIILFGSITIAANYSEHISEGIKYIPLILHLPFQVIIPIALLILGFFRYRNKNH</sequence>
<feature type="transmembrane region" description="Helical" evidence="8">
    <location>
        <begin position="36"/>
        <end position="57"/>
    </location>
</feature>